<sequence>MAEGFYPLETHNDAIYLTRVDEAYSYETVDAPYKSPFESVHFGPVETIPSHVEAFDDDVDDALATIDPNFDADIHNLHLSPDPAEIFSFVRSDTPTRGALSTFTLSSRSESAYDSGYNDAASAYTYNSPSQYSASNYLASPSSQYMPNPALAAIDLAMEGLGIRPGDTTSAYNGAIPSPNFELSPAARHPFPTPFNTRPAHSEYDPSPIQVPVPPSSASDYYPERVPVRQTTVSPANVTAPLPAAVQPTPVPSPQTNTTPLQLESDSSAESERRFPCPSCSRSFTRRYNLKTHITDTPSQPTAARTSVRAMSQHLIQALKVAVPLFGTCTLRSDERIVGPQSKISVEAVYILGTPFAPLTDAYIGLGSFCAARCSVLSSQVRFAVYARLRVDRGLPRRSITIKILTAEAAHPGFPCGLFDLTEDSDASSDNGLGHDQISPDPPTRTETEEARATSSSSAAKKITPVMVLEVPSGYVCWHGFALDPDSISFQVEQSLGGRTRNSAVFDLIATAMDAHNPSVLIFTDRRYVILVRAVVRKPQPSITYTPPVRLHGVNALRCVIGAALNFSVPGHRFSPCPKIPTVSGAMPEPSNLAIAVNNNPKGFRDFDLFTMQRHVPDVRAFLQWNQDQDGAPRIVKNDLLQVHVDAFTQNEATLVFRVPLEDPPCGVLDEVLGSLRPRQSEIDDFLASTRGDLYFKVLEVSLPHGAEAFSQKYSGRLERITKKKVAGRPTRIIRDRCDTRVRLTLFDERFFPTPPPEYFYRDFAISARITSPSERFSGYLPSAIDLMRHEQAAYDRLQSLQGILLPYSYGFHKFQMPTGHNVYGFLTEDVHGVPLPAPEDLPDIDLQRRMIRHLNLVERTLLYKGVGKAWYFESVTVTELPTDADDPTSFRVVVSDFAFARLRLGQDLYFPPMQEPVAE</sequence>
<gene>
    <name evidence="4" type="ORF">EIP91_005653</name>
</gene>
<comment type="caution">
    <text evidence="4">The sequence shown here is derived from an EMBL/GenBank/DDBJ whole genome shotgun (WGS) entry which is preliminary data.</text>
</comment>
<dbReference type="AlphaFoldDB" id="A0A4R0RLZ7"/>
<keyword evidence="1" id="KW-0862">Zinc</keyword>
<dbReference type="Gene3D" id="3.30.160.60">
    <property type="entry name" value="Classic Zinc Finger"/>
    <property type="match status" value="1"/>
</dbReference>
<feature type="compositionally biased region" description="Polar residues" evidence="2">
    <location>
        <begin position="254"/>
        <end position="268"/>
    </location>
</feature>
<name>A0A4R0RLZ7_9APHY</name>
<evidence type="ECO:0000256" key="1">
    <source>
        <dbReference type="PROSITE-ProRule" id="PRU00042"/>
    </source>
</evidence>
<reference evidence="4 5" key="1">
    <citation type="submission" date="2018-11" db="EMBL/GenBank/DDBJ databases">
        <title>Genome assembly of Steccherinum ochraceum LE-BIN_3174, the white-rot fungus of the Steccherinaceae family (The Residual Polyporoid clade, Polyporales, Basidiomycota).</title>
        <authorList>
            <person name="Fedorova T.V."/>
            <person name="Glazunova O.A."/>
            <person name="Landesman E.O."/>
            <person name="Moiseenko K.V."/>
            <person name="Psurtseva N.V."/>
            <person name="Savinova O.S."/>
            <person name="Shakhova N.V."/>
            <person name="Tyazhelova T.V."/>
            <person name="Vasina D.V."/>
        </authorList>
    </citation>
    <scope>NUCLEOTIDE SEQUENCE [LARGE SCALE GENOMIC DNA]</scope>
    <source>
        <strain evidence="4 5">LE-BIN_3174</strain>
    </source>
</reference>
<protein>
    <recommendedName>
        <fullName evidence="3">C2H2-type domain-containing protein</fullName>
    </recommendedName>
</protein>
<evidence type="ECO:0000259" key="3">
    <source>
        <dbReference type="PROSITE" id="PS50157"/>
    </source>
</evidence>
<feature type="domain" description="C2H2-type" evidence="3">
    <location>
        <begin position="275"/>
        <end position="293"/>
    </location>
</feature>
<keyword evidence="1" id="KW-0863">Zinc-finger</keyword>
<dbReference type="Proteomes" id="UP000292702">
    <property type="component" value="Unassembled WGS sequence"/>
</dbReference>
<dbReference type="OrthoDB" id="3138711at2759"/>
<proteinExistence type="predicted"/>
<evidence type="ECO:0000313" key="5">
    <source>
        <dbReference type="Proteomes" id="UP000292702"/>
    </source>
</evidence>
<feature type="region of interest" description="Disordered" evidence="2">
    <location>
        <begin position="427"/>
        <end position="458"/>
    </location>
</feature>
<evidence type="ECO:0000256" key="2">
    <source>
        <dbReference type="SAM" id="MobiDB-lite"/>
    </source>
</evidence>
<dbReference type="InterPro" id="IPR013087">
    <property type="entry name" value="Znf_C2H2_type"/>
</dbReference>
<dbReference type="EMBL" id="RWJN01000306">
    <property type="protein sequence ID" value="TCD63334.1"/>
    <property type="molecule type" value="Genomic_DNA"/>
</dbReference>
<dbReference type="PROSITE" id="PS50157">
    <property type="entry name" value="ZINC_FINGER_C2H2_2"/>
    <property type="match status" value="1"/>
</dbReference>
<keyword evidence="1" id="KW-0479">Metal-binding</keyword>
<feature type="non-terminal residue" evidence="4">
    <location>
        <position position="920"/>
    </location>
</feature>
<keyword evidence="5" id="KW-1185">Reference proteome</keyword>
<evidence type="ECO:0000313" key="4">
    <source>
        <dbReference type="EMBL" id="TCD63334.1"/>
    </source>
</evidence>
<organism evidence="4 5">
    <name type="scientific">Steccherinum ochraceum</name>
    <dbReference type="NCBI Taxonomy" id="92696"/>
    <lineage>
        <taxon>Eukaryota</taxon>
        <taxon>Fungi</taxon>
        <taxon>Dikarya</taxon>
        <taxon>Basidiomycota</taxon>
        <taxon>Agaricomycotina</taxon>
        <taxon>Agaricomycetes</taxon>
        <taxon>Polyporales</taxon>
        <taxon>Steccherinaceae</taxon>
        <taxon>Steccherinum</taxon>
    </lineage>
</organism>
<dbReference type="GO" id="GO:0008270">
    <property type="term" value="F:zinc ion binding"/>
    <property type="evidence" value="ECO:0007669"/>
    <property type="project" value="UniProtKB-KW"/>
</dbReference>
<feature type="region of interest" description="Disordered" evidence="2">
    <location>
        <begin position="242"/>
        <end position="276"/>
    </location>
</feature>
<accession>A0A4R0RLZ7</accession>